<protein>
    <recommendedName>
        <fullName evidence="3">DUF420 domain-containing protein</fullName>
    </recommendedName>
</protein>
<sequence>MIEEYCTFFISHLELAGFLESRASFYIDVIISFLALLPILSGVSIVFAIRKHLKLHQITQFLLFFLTLIALSLFAYFVHCLYGFDTLVAKSSIDATKVSILLVVHVIVSILTLVIWLFALIYALSDRKRRALPGVYSESHARTGKRVFKSIVLTALTSVALYWVFFIA</sequence>
<organism evidence="2">
    <name type="scientific">uncultured Sulfurovum sp</name>
    <dbReference type="NCBI Taxonomy" id="269237"/>
    <lineage>
        <taxon>Bacteria</taxon>
        <taxon>Pseudomonadati</taxon>
        <taxon>Campylobacterota</taxon>
        <taxon>Epsilonproteobacteria</taxon>
        <taxon>Campylobacterales</taxon>
        <taxon>Sulfurovaceae</taxon>
        <taxon>Sulfurovum</taxon>
        <taxon>environmental samples</taxon>
    </lineage>
</organism>
<evidence type="ECO:0008006" key="3">
    <source>
        <dbReference type="Google" id="ProtNLM"/>
    </source>
</evidence>
<dbReference type="EMBL" id="CACVAR010000325">
    <property type="protein sequence ID" value="CAA6821386.1"/>
    <property type="molecule type" value="Genomic_DNA"/>
</dbReference>
<keyword evidence="1" id="KW-0472">Membrane</keyword>
<feature type="transmembrane region" description="Helical" evidence="1">
    <location>
        <begin position="61"/>
        <end position="78"/>
    </location>
</feature>
<evidence type="ECO:0000256" key="1">
    <source>
        <dbReference type="SAM" id="Phobius"/>
    </source>
</evidence>
<evidence type="ECO:0000313" key="2">
    <source>
        <dbReference type="EMBL" id="CAA6821386.1"/>
    </source>
</evidence>
<feature type="transmembrane region" description="Helical" evidence="1">
    <location>
        <begin position="146"/>
        <end position="165"/>
    </location>
</feature>
<dbReference type="Pfam" id="PF04238">
    <property type="entry name" value="DUF420"/>
    <property type="match status" value="1"/>
</dbReference>
<dbReference type="InterPro" id="IPR007352">
    <property type="entry name" value="DUF420"/>
</dbReference>
<keyword evidence="1" id="KW-1133">Transmembrane helix</keyword>
<feature type="transmembrane region" description="Helical" evidence="1">
    <location>
        <begin position="25"/>
        <end position="49"/>
    </location>
</feature>
<proteinExistence type="predicted"/>
<gene>
    <name evidence="2" type="ORF">HELGO_WM22020</name>
</gene>
<keyword evidence="1" id="KW-0812">Transmembrane</keyword>
<accession>A0A6S6U1Q1</accession>
<feature type="transmembrane region" description="Helical" evidence="1">
    <location>
        <begin position="98"/>
        <end position="125"/>
    </location>
</feature>
<dbReference type="AlphaFoldDB" id="A0A6S6U1Q1"/>
<reference evidence="2" key="1">
    <citation type="submission" date="2020-01" db="EMBL/GenBank/DDBJ databases">
        <authorList>
            <person name="Meier V. D."/>
            <person name="Meier V D."/>
        </authorList>
    </citation>
    <scope>NUCLEOTIDE SEQUENCE</scope>
    <source>
        <strain evidence="2">HLG_WM_MAG_03</strain>
    </source>
</reference>
<name>A0A6S6U1Q1_9BACT</name>